<evidence type="ECO:0000313" key="7">
    <source>
        <dbReference type="Proteomes" id="UP000676917"/>
    </source>
</evidence>
<dbReference type="SUPFAM" id="SSF51735">
    <property type="entry name" value="NAD(P)-binding Rossmann-fold domains"/>
    <property type="match status" value="1"/>
</dbReference>
<dbReference type="Gene3D" id="3.40.50.720">
    <property type="entry name" value="NAD(P)-binding Rossmann-like Domain"/>
    <property type="match status" value="1"/>
</dbReference>
<keyword evidence="7" id="KW-1185">Reference proteome</keyword>
<evidence type="ECO:0000256" key="1">
    <source>
        <dbReference type="ARBA" id="ARBA00022723"/>
    </source>
</evidence>
<evidence type="ECO:0000256" key="4">
    <source>
        <dbReference type="RuleBase" id="RU361277"/>
    </source>
</evidence>
<dbReference type="Gene3D" id="3.90.180.10">
    <property type="entry name" value="Medium-chain alcohol dehydrogenases, catalytic domain"/>
    <property type="match status" value="1"/>
</dbReference>
<proteinExistence type="inferred from homology"/>
<name>A0A919X943_9BACI</name>
<comment type="cofactor">
    <cofactor evidence="4">
        <name>Zn(2+)</name>
        <dbReference type="ChEBI" id="CHEBI:29105"/>
    </cofactor>
</comment>
<dbReference type="SUPFAM" id="SSF50129">
    <property type="entry name" value="GroES-like"/>
    <property type="match status" value="1"/>
</dbReference>
<dbReference type="InterPro" id="IPR013149">
    <property type="entry name" value="ADH-like_C"/>
</dbReference>
<dbReference type="AlphaFoldDB" id="A0A919X943"/>
<gene>
    <name evidence="6" type="primary">gutB</name>
    <name evidence="6" type="ORF">J43TS3_27250</name>
</gene>
<accession>A0A919X943</accession>
<evidence type="ECO:0000313" key="6">
    <source>
        <dbReference type="EMBL" id="GIO28114.1"/>
    </source>
</evidence>
<dbReference type="GO" id="GO:0008270">
    <property type="term" value="F:zinc ion binding"/>
    <property type="evidence" value="ECO:0007669"/>
    <property type="project" value="InterPro"/>
</dbReference>
<sequence length="341" mass="37259">MKAAYVVDECKVEIKDIDVPRIKDNEVLIKVKTVGVCGSDLHLYKGTHAFRKPPVILGHEVAGDIVEVGKNVTKFKVGDRVTVEPHIGCGECEYCEKDLVNLCLNKKAPGTPGWIGTFAEYFNAPEEVVYKIGDNISYELGTLIEPLAVAVHAIDRISVSEKDTIAILGSGTIGLLTLVAAREAGYKNIICTDTQQFNLDMALQQGATLALNPLEVDVVEKVKELTNGRGVDVALVCAGAPGIVDQASSMTRRRGEVGIVAMITEKIPVNTYNFVFNEISLFGAMTYETKDFEKAMEMVNEGLDLNAFITQRLPFAETEHGLSILDEKKENVVKVIIEVEK</sequence>
<keyword evidence="2 4" id="KW-0862">Zinc</keyword>
<feature type="domain" description="Enoyl reductase (ER)" evidence="5">
    <location>
        <begin position="15"/>
        <end position="333"/>
    </location>
</feature>
<comment type="similarity">
    <text evidence="4">Belongs to the zinc-containing alcohol dehydrogenase family.</text>
</comment>
<dbReference type="PANTHER" id="PTHR43401">
    <property type="entry name" value="L-THREONINE 3-DEHYDROGENASE"/>
    <property type="match status" value="1"/>
</dbReference>
<protein>
    <submittedName>
        <fullName evidence="6">Sorbitol dehydrogenase</fullName>
    </submittedName>
</protein>
<dbReference type="InterPro" id="IPR036291">
    <property type="entry name" value="NAD(P)-bd_dom_sf"/>
</dbReference>
<dbReference type="Proteomes" id="UP000676917">
    <property type="component" value="Unassembled WGS sequence"/>
</dbReference>
<dbReference type="GO" id="GO:0016491">
    <property type="term" value="F:oxidoreductase activity"/>
    <property type="evidence" value="ECO:0007669"/>
    <property type="project" value="UniProtKB-KW"/>
</dbReference>
<reference evidence="6" key="1">
    <citation type="submission" date="2021-03" db="EMBL/GenBank/DDBJ databases">
        <title>Antimicrobial resistance genes in bacteria isolated from Japanese honey, and their potential for conferring macrolide and lincosamide resistance in the American foulbrood pathogen Paenibacillus larvae.</title>
        <authorList>
            <person name="Okamoto M."/>
            <person name="Kumagai M."/>
            <person name="Kanamori H."/>
            <person name="Takamatsu D."/>
        </authorList>
    </citation>
    <scope>NUCLEOTIDE SEQUENCE</scope>
    <source>
        <strain evidence="6">J43TS3</strain>
    </source>
</reference>
<dbReference type="PANTHER" id="PTHR43401:SF2">
    <property type="entry name" value="L-THREONINE 3-DEHYDROGENASE"/>
    <property type="match status" value="1"/>
</dbReference>
<dbReference type="InterPro" id="IPR020843">
    <property type="entry name" value="ER"/>
</dbReference>
<evidence type="ECO:0000259" key="5">
    <source>
        <dbReference type="SMART" id="SM00829"/>
    </source>
</evidence>
<dbReference type="InterPro" id="IPR050129">
    <property type="entry name" value="Zn_alcohol_dh"/>
</dbReference>
<dbReference type="EMBL" id="BORP01000005">
    <property type="protein sequence ID" value="GIO28114.1"/>
    <property type="molecule type" value="Genomic_DNA"/>
</dbReference>
<dbReference type="PROSITE" id="PS00059">
    <property type="entry name" value="ADH_ZINC"/>
    <property type="match status" value="1"/>
</dbReference>
<dbReference type="Pfam" id="PF08240">
    <property type="entry name" value="ADH_N"/>
    <property type="match status" value="1"/>
</dbReference>
<evidence type="ECO:0000256" key="3">
    <source>
        <dbReference type="ARBA" id="ARBA00023002"/>
    </source>
</evidence>
<dbReference type="InterPro" id="IPR002328">
    <property type="entry name" value="ADH_Zn_CS"/>
</dbReference>
<organism evidence="6 7">
    <name type="scientific">Ornithinibacillus bavariensis</name>
    <dbReference type="NCBI Taxonomy" id="545502"/>
    <lineage>
        <taxon>Bacteria</taxon>
        <taxon>Bacillati</taxon>
        <taxon>Bacillota</taxon>
        <taxon>Bacilli</taxon>
        <taxon>Bacillales</taxon>
        <taxon>Bacillaceae</taxon>
        <taxon>Ornithinibacillus</taxon>
    </lineage>
</organism>
<keyword evidence="3" id="KW-0560">Oxidoreductase</keyword>
<dbReference type="InterPro" id="IPR013154">
    <property type="entry name" value="ADH-like_N"/>
</dbReference>
<dbReference type="Pfam" id="PF00107">
    <property type="entry name" value="ADH_zinc_N"/>
    <property type="match status" value="1"/>
</dbReference>
<evidence type="ECO:0000256" key="2">
    <source>
        <dbReference type="ARBA" id="ARBA00022833"/>
    </source>
</evidence>
<dbReference type="InterPro" id="IPR011032">
    <property type="entry name" value="GroES-like_sf"/>
</dbReference>
<dbReference type="SMART" id="SM00829">
    <property type="entry name" value="PKS_ER"/>
    <property type="match status" value="1"/>
</dbReference>
<dbReference type="RefSeq" id="WP_212921564.1">
    <property type="nucleotide sequence ID" value="NZ_BORP01000005.1"/>
</dbReference>
<comment type="caution">
    <text evidence="6">The sequence shown here is derived from an EMBL/GenBank/DDBJ whole genome shotgun (WGS) entry which is preliminary data.</text>
</comment>
<keyword evidence="1 4" id="KW-0479">Metal-binding</keyword>